<dbReference type="GO" id="GO:0036156">
    <property type="term" value="C:inner dynein arm"/>
    <property type="evidence" value="ECO:0007669"/>
    <property type="project" value="TreeGrafter"/>
</dbReference>
<dbReference type="Pfam" id="PF00400">
    <property type="entry name" value="WD40"/>
    <property type="match status" value="1"/>
</dbReference>
<dbReference type="AlphaFoldDB" id="A0A0S4JPP6"/>
<feature type="compositionally biased region" description="Basic and acidic residues" evidence="5">
    <location>
        <begin position="19"/>
        <end position="30"/>
    </location>
</feature>
<evidence type="ECO:0000256" key="4">
    <source>
        <dbReference type="ARBA" id="ARBA00022737"/>
    </source>
</evidence>
<dbReference type="GO" id="GO:0036159">
    <property type="term" value="P:inner dynein arm assembly"/>
    <property type="evidence" value="ECO:0007669"/>
    <property type="project" value="TreeGrafter"/>
</dbReference>
<feature type="region of interest" description="Disordered" evidence="5">
    <location>
        <begin position="301"/>
        <end position="326"/>
    </location>
</feature>
<comment type="subcellular location">
    <subcellularLocation>
        <location evidence="1">Cytoplasm</location>
    </subcellularLocation>
</comment>
<evidence type="ECO:0000313" key="7">
    <source>
        <dbReference type="Proteomes" id="UP000051952"/>
    </source>
</evidence>
<evidence type="ECO:0000313" key="6">
    <source>
        <dbReference type="EMBL" id="CUG91928.1"/>
    </source>
</evidence>
<dbReference type="InterPro" id="IPR050687">
    <property type="entry name" value="Dynein_IC"/>
</dbReference>
<sequence length="773" mass="86713">MAASAAAASLKKKGWRSLGSEKEISDENGWDYKPRAQTTVQFDAKRELFIKRRSQQNFITKEASEDSRDVRGTTNPLYDTFRQEVHIGVQAVKTLESASTQTPFYRKVHVCVQAQPHIVDARIQPGKEPETMDPKMKTFVDRVIPRMLHHLLQSSSVPVFEDDYLSLTEEDQFVGSRDDNFLQEKGNFLHATCKGRHVTCVDWRGSKARDDVICVTTIAPVSLVERVELQKEVETGIALVWDFIDPMHPRFILEAPHEVVVIKFNPSRPNIVVGGCTNGQVVMWDLNRSKNVNSQTKSLKQRLAPSHNEAEVKEVPPMPEPVKGHSVDADGDVLISRLQPVMVSRVEHSHKRSVHDLCWLPDNTELAFDGKVASCSEHNQFATVSDDGAVCIWDLRPEHLPDNKLRKLKSQAKAAGEDKLWVPMHKYGLQRPDGSGDVLGFRVNVEGRDKPTGLPTYTFCVGSSDGEFAVCSYAPKDEKVVASPTFNALPGEAGKVIRSLATAHAGPTYAVERHPFIADVYLTCGDWGFKVWRTGLETPIIASPYMEHQITCARWSTTRASVVVVGTADGKVQAWDLLDRSHEPVLVHQLIQDAVTCIAFKPIPEKRSPNHVQYIAIGTRLGTFHWYGLPKVFSKGSSNELRNFRSLLEREVRRVAYFQWRWVERERELDRNVHKDVMAAAGGIIKPKDNNAGYDDSEDKEELEFMMDPEVDQEFLDKVAALLPISSGDGLSVNVSWIATSTRTSWLLLGALSNPRTPTPATMIRRIRRSLSS</sequence>
<keyword evidence="2" id="KW-0963">Cytoplasm</keyword>
<keyword evidence="4" id="KW-0677">Repeat</keyword>
<dbReference type="InterPro" id="IPR015943">
    <property type="entry name" value="WD40/YVTN_repeat-like_dom_sf"/>
</dbReference>
<dbReference type="SUPFAM" id="SSF50978">
    <property type="entry name" value="WD40 repeat-like"/>
    <property type="match status" value="1"/>
</dbReference>
<evidence type="ECO:0000256" key="2">
    <source>
        <dbReference type="ARBA" id="ARBA00022490"/>
    </source>
</evidence>
<keyword evidence="7" id="KW-1185">Reference proteome</keyword>
<dbReference type="Proteomes" id="UP000051952">
    <property type="component" value="Unassembled WGS sequence"/>
</dbReference>
<dbReference type="Gene3D" id="2.130.10.10">
    <property type="entry name" value="YVTN repeat-like/Quinoprotein amine dehydrogenase"/>
    <property type="match status" value="2"/>
</dbReference>
<evidence type="ECO:0000256" key="1">
    <source>
        <dbReference type="ARBA" id="ARBA00004496"/>
    </source>
</evidence>
<dbReference type="GO" id="GO:0045503">
    <property type="term" value="F:dynein light chain binding"/>
    <property type="evidence" value="ECO:0007669"/>
    <property type="project" value="TreeGrafter"/>
</dbReference>
<dbReference type="SMART" id="SM00320">
    <property type="entry name" value="WD40"/>
    <property type="match status" value="4"/>
</dbReference>
<protein>
    <submittedName>
        <fullName evidence="6">Uncharacterized protein</fullName>
    </submittedName>
</protein>
<dbReference type="GO" id="GO:0045504">
    <property type="term" value="F:dynein heavy chain binding"/>
    <property type="evidence" value="ECO:0007669"/>
    <property type="project" value="TreeGrafter"/>
</dbReference>
<name>A0A0S4JPP6_BODSA</name>
<keyword evidence="3" id="KW-0853">WD repeat</keyword>
<dbReference type="EMBL" id="CYKH01001980">
    <property type="protein sequence ID" value="CUG91928.1"/>
    <property type="molecule type" value="Genomic_DNA"/>
</dbReference>
<organism evidence="6 7">
    <name type="scientific">Bodo saltans</name>
    <name type="common">Flagellated protozoan</name>
    <dbReference type="NCBI Taxonomy" id="75058"/>
    <lineage>
        <taxon>Eukaryota</taxon>
        <taxon>Discoba</taxon>
        <taxon>Euglenozoa</taxon>
        <taxon>Kinetoplastea</taxon>
        <taxon>Metakinetoplastina</taxon>
        <taxon>Eubodonida</taxon>
        <taxon>Bodonidae</taxon>
        <taxon>Bodo</taxon>
    </lineage>
</organism>
<evidence type="ECO:0000256" key="3">
    <source>
        <dbReference type="ARBA" id="ARBA00022574"/>
    </source>
</evidence>
<dbReference type="GO" id="GO:0060294">
    <property type="term" value="P:cilium movement involved in cell motility"/>
    <property type="evidence" value="ECO:0007669"/>
    <property type="project" value="TreeGrafter"/>
</dbReference>
<dbReference type="PANTHER" id="PTHR12442">
    <property type="entry name" value="DYNEIN INTERMEDIATE CHAIN"/>
    <property type="match status" value="1"/>
</dbReference>
<reference evidence="7" key="1">
    <citation type="submission" date="2015-09" db="EMBL/GenBank/DDBJ databases">
        <authorList>
            <consortium name="Pathogen Informatics"/>
        </authorList>
    </citation>
    <scope>NUCLEOTIDE SEQUENCE [LARGE SCALE GENOMIC DNA]</scope>
    <source>
        <strain evidence="7">Lake Konstanz</strain>
    </source>
</reference>
<accession>A0A0S4JPP6</accession>
<dbReference type="OMA" id="EPMLTHH"/>
<dbReference type="InterPro" id="IPR036322">
    <property type="entry name" value="WD40_repeat_dom_sf"/>
</dbReference>
<proteinExistence type="predicted"/>
<evidence type="ECO:0000256" key="5">
    <source>
        <dbReference type="SAM" id="MobiDB-lite"/>
    </source>
</evidence>
<gene>
    <name evidence="6" type="ORF">BSAL_34815</name>
</gene>
<dbReference type="VEuPathDB" id="TriTrypDB:BSAL_34815"/>
<dbReference type="PANTHER" id="PTHR12442:SF5">
    <property type="entry name" value="DYNEIN AXONEMAL INTERMEDIATE CHAIN 3"/>
    <property type="match status" value="1"/>
</dbReference>
<feature type="region of interest" description="Disordered" evidence="5">
    <location>
        <begin position="1"/>
        <end position="30"/>
    </location>
</feature>
<dbReference type="OrthoDB" id="366230at2759"/>
<dbReference type="InterPro" id="IPR001680">
    <property type="entry name" value="WD40_rpt"/>
</dbReference>